<name>A0A7Z2JDH4_9BURK</name>
<reference evidence="2 3" key="1">
    <citation type="submission" date="2019-12" db="EMBL/GenBank/DDBJ databases">
        <title>Paraburkholderia acidiphila 7Q-K02 sp. nov and Paraburkholderia acidisoli DHF22 sp. nov., two strains isolated from forest soil.</title>
        <authorList>
            <person name="Gao Z."/>
            <person name="Qiu L."/>
        </authorList>
    </citation>
    <scope>NUCLEOTIDE SEQUENCE [LARGE SCALE GENOMIC DNA]</scope>
    <source>
        <strain evidence="2 3">DHF22</strain>
    </source>
</reference>
<protein>
    <submittedName>
        <fullName evidence="2">DUF3443 family protein</fullName>
    </submittedName>
</protein>
<dbReference type="Pfam" id="PF11925">
    <property type="entry name" value="DUF3443"/>
    <property type="match status" value="1"/>
</dbReference>
<dbReference type="InterPro" id="IPR021847">
    <property type="entry name" value="DUF3443"/>
</dbReference>
<feature type="compositionally biased region" description="Low complexity" evidence="1">
    <location>
        <begin position="58"/>
        <end position="96"/>
    </location>
</feature>
<dbReference type="AlphaFoldDB" id="A0A7Z2JDH4"/>
<proteinExistence type="predicted"/>
<dbReference type="KEGG" id="pacs:FAZ98_05215"/>
<organism evidence="2 3">
    <name type="scientific">Paraburkholderia acidisoli</name>
    <dbReference type="NCBI Taxonomy" id="2571748"/>
    <lineage>
        <taxon>Bacteria</taxon>
        <taxon>Pseudomonadati</taxon>
        <taxon>Pseudomonadota</taxon>
        <taxon>Betaproteobacteria</taxon>
        <taxon>Burkholderiales</taxon>
        <taxon>Burkholderiaceae</taxon>
        <taxon>Paraburkholderia</taxon>
    </lineage>
</organism>
<keyword evidence="3" id="KW-1185">Reference proteome</keyword>
<gene>
    <name evidence="2" type="ORF">FAZ98_05215</name>
</gene>
<evidence type="ECO:0000313" key="3">
    <source>
        <dbReference type="Proteomes" id="UP000433577"/>
    </source>
</evidence>
<accession>A0A7Z2JDH4</accession>
<dbReference type="OrthoDB" id="5289858at2"/>
<sequence length="453" mass="44738">MSARSRSTCSVHAVLAARAFRAITTTRPLRSAFARRFACLLCAALAACGGGSSGSNASGAATPASAPVTASAPTAASTPATPPVTTTGAVTPSTTPNVMPVSVAATPTLTRNMLMASVTVCVPGTATCATVDNVQVDTGSQGLRLLASALPTGFALPAVPAGSGGAPAGACAAFGTGYTWGAVRSADVKLAGETAAALPIQLIADPAVAAAPSGCAGLGLAMTSATTLRANGILGVGPFSADCGAACVNAALSSWYYACPAGACTPSAQPLAQQISNPVAAFATDNNGVVIDLPAIPDSGASSVAGQLIFGIGSQANNALGGATVLRANSVTGYVRTTTSDGSVYSRSYLDSGSNALYFNSSTLTRCGFWYCPATPTSLAATILGIDDASATINVAVTSSQTLFGSGNWAFDNLAGYNASAFGWGLPFFFGRRVFTAIEAQATPAGNGPYFAF</sequence>
<dbReference type="RefSeq" id="WP_158949415.1">
    <property type="nucleotide sequence ID" value="NZ_CP046913.1"/>
</dbReference>
<feature type="region of interest" description="Disordered" evidence="1">
    <location>
        <begin position="58"/>
        <end position="98"/>
    </location>
</feature>
<evidence type="ECO:0000313" key="2">
    <source>
        <dbReference type="EMBL" id="QGZ61177.1"/>
    </source>
</evidence>
<dbReference type="Proteomes" id="UP000433577">
    <property type="component" value="Chromosome 1"/>
</dbReference>
<evidence type="ECO:0000256" key="1">
    <source>
        <dbReference type="SAM" id="MobiDB-lite"/>
    </source>
</evidence>
<dbReference type="EMBL" id="CP046913">
    <property type="protein sequence ID" value="QGZ61177.1"/>
    <property type="molecule type" value="Genomic_DNA"/>
</dbReference>